<dbReference type="Proteomes" id="UP000030993">
    <property type="component" value="Unassembled WGS sequence"/>
</dbReference>
<dbReference type="STRING" id="82374.NZ47_05825"/>
<proteinExistence type="predicted"/>
<feature type="compositionally biased region" description="Basic and acidic residues" evidence="1">
    <location>
        <begin position="256"/>
        <end position="265"/>
    </location>
</feature>
<reference evidence="2 3" key="1">
    <citation type="journal article" date="2013" name="PLoS ONE">
        <title>Identification and characterization of three novel lipases belonging to families II and V from Anaerovibrio lipolyticus 5ST.</title>
        <authorList>
            <person name="Prive F."/>
            <person name="Kaderbhai N.N."/>
            <person name="Girdwood S."/>
            <person name="Worgan H.J."/>
            <person name="Pinloche E."/>
            <person name="Scollan N.D."/>
            <person name="Huws S.A."/>
            <person name="Newbold C.J."/>
        </authorList>
    </citation>
    <scope>NUCLEOTIDE SEQUENCE [LARGE SCALE GENOMIC DNA]</scope>
    <source>
        <strain evidence="2 3">5S</strain>
    </source>
</reference>
<evidence type="ECO:0000256" key="1">
    <source>
        <dbReference type="SAM" id="MobiDB-lite"/>
    </source>
</evidence>
<feature type="region of interest" description="Disordered" evidence="1">
    <location>
        <begin position="255"/>
        <end position="289"/>
    </location>
</feature>
<accession>A0A0B2K000</accession>
<keyword evidence="3" id="KW-1185">Reference proteome</keyword>
<dbReference type="eggNOG" id="ENOG5033512">
    <property type="taxonomic scope" value="Bacteria"/>
</dbReference>
<gene>
    <name evidence="2" type="ORF">NZ47_05825</name>
</gene>
<dbReference type="EMBL" id="JSCE01000120">
    <property type="protein sequence ID" value="KHM52253.1"/>
    <property type="molecule type" value="Genomic_DNA"/>
</dbReference>
<dbReference type="AlphaFoldDB" id="A0A0B2K000"/>
<evidence type="ECO:0000313" key="2">
    <source>
        <dbReference type="EMBL" id="KHM52253.1"/>
    </source>
</evidence>
<comment type="caution">
    <text evidence="2">The sequence shown here is derived from an EMBL/GenBank/DDBJ whole genome shotgun (WGS) entry which is preliminary data.</text>
</comment>
<dbReference type="RefSeq" id="WP_039207539.1">
    <property type="nucleotide sequence ID" value="NZ_JSCE01000120.1"/>
</dbReference>
<sequence>MLEGIGRIGAYVQQRNLKTAAKYRIKTGQSLIPNKTEKLQSALQKISANQSTKHSDPIRTATIKSKLKGGRKLSADEMSYLRENDPALYRKAKGAQRAREELERDLSSCHTKAEARQALMRAQLKASSEALAELTAAKGGGAGAVGGASSFSGGMGDDISADINADSADAMAGTDVNAAANVNVDNNMGAAMVNAAPIEASATDGMTNSEASGEAAVVAEDVAQAEATDKRASETVAKEIISSVMREINTIMSELNKADDGDKGGEQLSDDNGADAASMGQAASSNNSAKDAASEIIEKLLYKLRAIQNAWDEFTHSKEYKEMPEGYLDGEDKHTRKSTATKGFTGDGIIDMINQYTSSFDDGLAVGSSSVDISQ</sequence>
<organism evidence="2 3">
    <name type="scientific">Anaerovibrio lipolyticus</name>
    <dbReference type="NCBI Taxonomy" id="82374"/>
    <lineage>
        <taxon>Bacteria</taxon>
        <taxon>Bacillati</taxon>
        <taxon>Bacillota</taxon>
        <taxon>Negativicutes</taxon>
        <taxon>Selenomonadales</taxon>
        <taxon>Selenomonadaceae</taxon>
        <taxon>Anaerovibrio</taxon>
    </lineage>
</organism>
<protein>
    <submittedName>
        <fullName evidence="2">Uncharacterized protein</fullName>
    </submittedName>
</protein>
<name>A0A0B2K000_9FIRM</name>
<evidence type="ECO:0000313" key="3">
    <source>
        <dbReference type="Proteomes" id="UP000030993"/>
    </source>
</evidence>